<gene>
    <name evidence="3" type="ORF">PAF17_13120</name>
</gene>
<dbReference type="SUPFAM" id="SSF54373">
    <property type="entry name" value="FAD-linked reductases, C-terminal domain"/>
    <property type="match status" value="1"/>
</dbReference>
<evidence type="ECO:0000313" key="4">
    <source>
        <dbReference type="Proteomes" id="UP001165641"/>
    </source>
</evidence>
<dbReference type="PANTHER" id="PTHR13847">
    <property type="entry name" value="SARCOSINE DEHYDROGENASE-RELATED"/>
    <property type="match status" value="1"/>
</dbReference>
<keyword evidence="1" id="KW-0560">Oxidoreductase</keyword>
<evidence type="ECO:0000313" key="3">
    <source>
        <dbReference type="EMBL" id="MDB6178439.1"/>
    </source>
</evidence>
<comment type="caution">
    <text evidence="3">The sequence shown here is derived from an EMBL/GenBank/DDBJ whole genome shotgun (WGS) entry which is preliminary data.</text>
</comment>
<dbReference type="PANTHER" id="PTHR13847:SF289">
    <property type="entry name" value="GLYCINE OXIDASE"/>
    <property type="match status" value="1"/>
</dbReference>
<dbReference type="SUPFAM" id="SSF51905">
    <property type="entry name" value="FAD/NAD(P)-binding domain"/>
    <property type="match status" value="1"/>
</dbReference>
<name>A0ABT4ZGE4_9RHOB</name>
<dbReference type="InterPro" id="IPR006076">
    <property type="entry name" value="FAD-dep_OxRdtase"/>
</dbReference>
<accession>A0ABT4ZGE4</accession>
<organism evidence="3 4">
    <name type="scientific">Paracoccus onchidii</name>
    <dbReference type="NCBI Taxonomy" id="3017813"/>
    <lineage>
        <taxon>Bacteria</taxon>
        <taxon>Pseudomonadati</taxon>
        <taxon>Pseudomonadota</taxon>
        <taxon>Alphaproteobacteria</taxon>
        <taxon>Rhodobacterales</taxon>
        <taxon>Paracoccaceae</taxon>
        <taxon>Paracoccus</taxon>
    </lineage>
</organism>
<dbReference type="InterPro" id="IPR036188">
    <property type="entry name" value="FAD/NAD-bd_sf"/>
</dbReference>
<dbReference type="RefSeq" id="WP_271889561.1">
    <property type="nucleotide sequence ID" value="NZ_JAQBIE010000016.1"/>
</dbReference>
<dbReference type="Proteomes" id="UP001165641">
    <property type="component" value="Unassembled WGS sequence"/>
</dbReference>
<reference evidence="3" key="1">
    <citation type="submission" date="2022-12" db="EMBL/GenBank/DDBJ databases">
        <title>Paracoccus onchidii sp. nov., isolated from a marine invertebrate from the South China Sea.</title>
        <authorList>
            <person name="Xu S."/>
            <person name="Liu Z."/>
            <person name="Xu Y."/>
        </authorList>
    </citation>
    <scope>NUCLEOTIDE SEQUENCE</scope>
    <source>
        <strain evidence="3">Z330</strain>
    </source>
</reference>
<sequence>MIAQSTQPRRIAVIGAGIIGACTALALTREGFDVTVIDAERPGGEQAASYGNGAFISPASIIPMSVPGLWRKIPGYLLDRTGPLTIGWRSLPRLTPWLLRFLVAGWTEDRLRKTSTALTSLLTDGPDRHLSLAARIGRDDLIRRDGLLYAYPNRDAYLAEAHLWALRRAAGLSWRELDADALRREEPALSTRYEFGALVESGAHCVDPGEYVRAILAASGAGLVQATVTGLMRGAGGISAIRTDQGHLDCDGAVLAAGMGAARLAAAIGDHIPLEAERGYHVELCNPPIQLRRPVMPSDGKMANTMTAGGLRAAGQVELSRADARPDWRRADILLAHLASTYPALASVDRNGVRRWQGNRPSTPDGLPVIGAASVPGLWYAFGHGHLGLNAAPHTACMVADMISGRGSDIDLAPFSPHRFARTGRTTPTNSSDPVVEASAIAAGIHTKPQGKART</sequence>
<proteinExistence type="predicted"/>
<dbReference type="Pfam" id="PF01266">
    <property type="entry name" value="DAO"/>
    <property type="match status" value="1"/>
</dbReference>
<dbReference type="Gene3D" id="3.30.9.10">
    <property type="entry name" value="D-Amino Acid Oxidase, subunit A, domain 2"/>
    <property type="match status" value="1"/>
</dbReference>
<dbReference type="EMBL" id="JAQBIE010000016">
    <property type="protein sequence ID" value="MDB6178439.1"/>
    <property type="molecule type" value="Genomic_DNA"/>
</dbReference>
<dbReference type="Gene3D" id="3.50.50.60">
    <property type="entry name" value="FAD/NAD(P)-binding domain"/>
    <property type="match status" value="2"/>
</dbReference>
<keyword evidence="4" id="KW-1185">Reference proteome</keyword>
<protein>
    <submittedName>
        <fullName evidence="3">FAD-binding oxidoreductase</fullName>
    </submittedName>
</protein>
<evidence type="ECO:0000256" key="1">
    <source>
        <dbReference type="ARBA" id="ARBA00023002"/>
    </source>
</evidence>
<evidence type="ECO:0000259" key="2">
    <source>
        <dbReference type="Pfam" id="PF01266"/>
    </source>
</evidence>
<feature type="domain" description="FAD dependent oxidoreductase" evidence="2">
    <location>
        <begin position="10"/>
        <end position="402"/>
    </location>
</feature>